<keyword evidence="1" id="KW-1133">Transmembrane helix</keyword>
<keyword evidence="1" id="KW-0472">Membrane</keyword>
<sequence length="51" mass="5808">MKSEYYITMRDCMAVRITTPQARKNKRTSPWLFSLAVVIVTTVGVIPTFVS</sequence>
<organism evidence="2 3">
    <name type="scientific">Proteus penneri</name>
    <dbReference type="NCBI Taxonomy" id="102862"/>
    <lineage>
        <taxon>Bacteria</taxon>
        <taxon>Pseudomonadati</taxon>
        <taxon>Pseudomonadota</taxon>
        <taxon>Gammaproteobacteria</taxon>
        <taxon>Enterobacterales</taxon>
        <taxon>Morganellaceae</taxon>
        <taxon>Proteus</taxon>
    </lineage>
</organism>
<feature type="transmembrane region" description="Helical" evidence="1">
    <location>
        <begin position="31"/>
        <end position="50"/>
    </location>
</feature>
<dbReference type="RefSeq" id="WP_171455270.1">
    <property type="nucleotide sequence ID" value="NZ_CVRY01000002.1"/>
</dbReference>
<dbReference type="AlphaFoldDB" id="A0A0G4Q3N1"/>
<keyword evidence="1" id="KW-0812">Transmembrane</keyword>
<proteinExistence type="predicted"/>
<dbReference type="Proteomes" id="UP000183920">
    <property type="component" value="Unassembled WGS sequence"/>
</dbReference>
<evidence type="ECO:0000313" key="3">
    <source>
        <dbReference type="Proteomes" id="UP000183920"/>
    </source>
</evidence>
<name>A0A0G4Q3N1_9GAMM</name>
<evidence type="ECO:0000313" key="2">
    <source>
        <dbReference type="EMBL" id="CRL60226.1"/>
    </source>
</evidence>
<reference evidence="3" key="1">
    <citation type="submission" date="2015-06" db="EMBL/GenBank/DDBJ databases">
        <authorList>
            <person name="Urmite Genomes"/>
        </authorList>
    </citation>
    <scope>NUCLEOTIDE SEQUENCE [LARGE SCALE GENOMIC DNA]</scope>
    <source>
        <strain evidence="3">CSUR P1867</strain>
    </source>
</reference>
<gene>
    <name evidence="2" type="ORF">BN1804_00823</name>
</gene>
<dbReference type="EMBL" id="CVRY01000002">
    <property type="protein sequence ID" value="CRL60226.1"/>
    <property type="molecule type" value="Genomic_DNA"/>
</dbReference>
<evidence type="ECO:0000256" key="1">
    <source>
        <dbReference type="SAM" id="Phobius"/>
    </source>
</evidence>
<protein>
    <submittedName>
        <fullName evidence="2">Uncharacterized protein</fullName>
    </submittedName>
</protein>
<accession>A0A0G4Q3N1</accession>